<reference evidence="1" key="2">
    <citation type="submission" date="2023-01" db="EMBL/GenBank/DDBJ databases">
        <authorList>
            <person name="Petersen C."/>
        </authorList>
    </citation>
    <scope>NUCLEOTIDE SEQUENCE</scope>
    <source>
        <strain evidence="1">IBT 17514</strain>
    </source>
</reference>
<accession>A0AAD6HB12</accession>
<proteinExistence type="predicted"/>
<organism evidence="1 2">
    <name type="scientific">Penicillium malachiteum</name>
    <dbReference type="NCBI Taxonomy" id="1324776"/>
    <lineage>
        <taxon>Eukaryota</taxon>
        <taxon>Fungi</taxon>
        <taxon>Dikarya</taxon>
        <taxon>Ascomycota</taxon>
        <taxon>Pezizomycotina</taxon>
        <taxon>Eurotiomycetes</taxon>
        <taxon>Eurotiomycetidae</taxon>
        <taxon>Eurotiales</taxon>
        <taxon>Aspergillaceae</taxon>
        <taxon>Penicillium</taxon>
    </lineage>
</organism>
<name>A0AAD6HB12_9EURO</name>
<dbReference type="EMBL" id="JAQJAN010000021">
    <property type="protein sequence ID" value="KAJ5703664.1"/>
    <property type="molecule type" value="Genomic_DNA"/>
</dbReference>
<protein>
    <submittedName>
        <fullName evidence="1">Uncharacterized protein</fullName>
    </submittedName>
</protein>
<sequence length="104" mass="11494">MSLNITKSGRLTLTAWERDVANIGEITARTTISCEPGSKATEGSARKDSANLTLAATVTEQFRATQDLVNRLDVESDEARDPETSLLCALAYQRKDRRLVRHTD</sequence>
<evidence type="ECO:0000313" key="1">
    <source>
        <dbReference type="EMBL" id="KAJ5703664.1"/>
    </source>
</evidence>
<comment type="caution">
    <text evidence="1">The sequence shown here is derived from an EMBL/GenBank/DDBJ whole genome shotgun (WGS) entry which is preliminary data.</text>
</comment>
<dbReference type="Proteomes" id="UP001215712">
    <property type="component" value="Unassembled WGS sequence"/>
</dbReference>
<reference evidence="1" key="1">
    <citation type="journal article" date="2023" name="IMA Fungus">
        <title>Comparative genomic study of the Penicillium genus elucidates a diverse pangenome and 15 lateral gene transfer events.</title>
        <authorList>
            <person name="Petersen C."/>
            <person name="Sorensen T."/>
            <person name="Nielsen M.R."/>
            <person name="Sondergaard T.E."/>
            <person name="Sorensen J.L."/>
            <person name="Fitzpatrick D.A."/>
            <person name="Frisvad J.C."/>
            <person name="Nielsen K.L."/>
        </authorList>
    </citation>
    <scope>NUCLEOTIDE SEQUENCE</scope>
    <source>
        <strain evidence="1">IBT 17514</strain>
    </source>
</reference>
<dbReference type="AlphaFoldDB" id="A0AAD6HB12"/>
<gene>
    <name evidence="1" type="ORF">N7493_011589</name>
</gene>
<evidence type="ECO:0000313" key="2">
    <source>
        <dbReference type="Proteomes" id="UP001215712"/>
    </source>
</evidence>
<keyword evidence="2" id="KW-1185">Reference proteome</keyword>